<keyword evidence="1" id="KW-0808">Transferase</keyword>
<comment type="caution">
    <text evidence="4">The sequence shown here is derived from an EMBL/GenBank/DDBJ whole genome shotgun (WGS) entry which is preliminary data.</text>
</comment>
<evidence type="ECO:0000313" key="5">
    <source>
        <dbReference type="Proteomes" id="UP001442364"/>
    </source>
</evidence>
<proteinExistence type="predicted"/>
<dbReference type="SMART" id="SM00563">
    <property type="entry name" value="PlsC"/>
    <property type="match status" value="1"/>
</dbReference>
<dbReference type="EMBL" id="JBBMER010000002">
    <property type="protein sequence ID" value="MEQ2379054.1"/>
    <property type="molecule type" value="Genomic_DNA"/>
</dbReference>
<evidence type="ECO:0000256" key="1">
    <source>
        <dbReference type="ARBA" id="ARBA00022679"/>
    </source>
</evidence>
<dbReference type="PANTHER" id="PTHR10434">
    <property type="entry name" value="1-ACYL-SN-GLYCEROL-3-PHOSPHATE ACYLTRANSFERASE"/>
    <property type="match status" value="1"/>
</dbReference>
<evidence type="ECO:0000313" key="4">
    <source>
        <dbReference type="EMBL" id="MEQ2379054.1"/>
    </source>
</evidence>
<reference evidence="4 5" key="1">
    <citation type="submission" date="2024-03" db="EMBL/GenBank/DDBJ databases">
        <title>Human intestinal bacterial collection.</title>
        <authorList>
            <person name="Pauvert C."/>
            <person name="Hitch T.C.A."/>
            <person name="Clavel T."/>
        </authorList>
    </citation>
    <scope>NUCLEOTIDE SEQUENCE [LARGE SCALE GENOMIC DNA]</scope>
    <source>
        <strain evidence="4 5">CLA-AA-H255</strain>
    </source>
</reference>
<name>A0ABV1BW08_9FIRM</name>
<sequence length="288" mass="34062">MIIGGSKKEVVANIKNAADNGRFNDKVEIGDPELDSTRRKKLLGKYVKQRNEIPYHYRNWLARRIVDFITFGVNANTKVVGAEKIKHIKSGAIITSNHFNPVDTTIIRYGIKKARRYRMFIVSQDTNFAMKGFLGFLMRYADEIPVSKDKDYMERHFYRTLNNLLVNKKEYILIYPEQEMWFNYRKPRPPKRGAYFYAAKFNVPIISCFVEMKDMDKDDTEEFKRVKYVLHILDPIYPDPEKNERDNSFDMMKKDYEQKKAAYEQIYKRPLDYAFSDSDIAGWKGTTE</sequence>
<feature type="domain" description="Phospholipid/glycerol acyltransferase" evidence="3">
    <location>
        <begin position="92"/>
        <end position="213"/>
    </location>
</feature>
<keyword evidence="5" id="KW-1185">Reference proteome</keyword>
<dbReference type="SUPFAM" id="SSF69593">
    <property type="entry name" value="Glycerol-3-phosphate (1)-acyltransferase"/>
    <property type="match status" value="1"/>
</dbReference>
<dbReference type="RefSeq" id="WP_022502575.1">
    <property type="nucleotide sequence ID" value="NZ_DAWCMB010000124.1"/>
</dbReference>
<dbReference type="GO" id="GO:0016746">
    <property type="term" value="F:acyltransferase activity"/>
    <property type="evidence" value="ECO:0007669"/>
    <property type="project" value="UniProtKB-KW"/>
</dbReference>
<dbReference type="PANTHER" id="PTHR10434:SF11">
    <property type="entry name" value="1-ACYL-SN-GLYCEROL-3-PHOSPHATE ACYLTRANSFERASE"/>
    <property type="match status" value="1"/>
</dbReference>
<protein>
    <submittedName>
        <fullName evidence="4">Lysophospholipid acyltransferase family protein</fullName>
    </submittedName>
</protein>
<dbReference type="Pfam" id="PF01553">
    <property type="entry name" value="Acyltransferase"/>
    <property type="match status" value="1"/>
</dbReference>
<keyword evidence="2 4" id="KW-0012">Acyltransferase</keyword>
<dbReference type="CDD" id="cd07989">
    <property type="entry name" value="LPLAT_AGPAT-like"/>
    <property type="match status" value="1"/>
</dbReference>
<gene>
    <name evidence="4" type="ORF">WMO14_04025</name>
</gene>
<evidence type="ECO:0000259" key="3">
    <source>
        <dbReference type="SMART" id="SM00563"/>
    </source>
</evidence>
<evidence type="ECO:0000256" key="2">
    <source>
        <dbReference type="ARBA" id="ARBA00023315"/>
    </source>
</evidence>
<accession>A0ABV1BW08</accession>
<dbReference type="InterPro" id="IPR002123">
    <property type="entry name" value="Plipid/glycerol_acylTrfase"/>
</dbReference>
<dbReference type="Proteomes" id="UP001442364">
    <property type="component" value="Unassembled WGS sequence"/>
</dbReference>
<organism evidence="4 5">
    <name type="scientific">[Lactobacillus] rogosae</name>
    <dbReference type="NCBI Taxonomy" id="706562"/>
    <lineage>
        <taxon>Bacteria</taxon>
        <taxon>Bacillati</taxon>
        <taxon>Bacillota</taxon>
        <taxon>Clostridia</taxon>
        <taxon>Lachnospirales</taxon>
        <taxon>Lachnospiraceae</taxon>
        <taxon>Lachnospira</taxon>
    </lineage>
</organism>